<geneLocation type="mitochondrion" evidence="7"/>
<evidence type="ECO:0000259" key="5">
    <source>
        <dbReference type="Pfam" id="PF03828"/>
    </source>
</evidence>
<evidence type="ECO:0000256" key="1">
    <source>
        <dbReference type="ARBA" id="ARBA00022723"/>
    </source>
</evidence>
<sequence>MLRRAVLLIALLICLPADGKRQPGKRARWTSAAPRQPQAASVDARDAIILLEEARIMVCEGEMLLAYAESNGSVSDIGRTTRFPVADLPALSSTFGRVRDIHPSVAVTSGDLAANYNDGIECATIVERALRLHSGNLDTIRRNEAERDAIMKKTALLSHDVAYSAVAAANLRDGKFVDPGALRFWTCADVPPRDIVDAAEALQEQVGLDLRVLDAIKARNEFMISNFTGLSVYFKLVADALGVPCVLDDVRFGGDRPATRSYQWARNLRKFAIDTRREHAEHVHGCRLALGVIERARTRLVEACTRINQIRYILGDPTTRILDDLAANDTNARTPSRKPKRKKGNRKKQQTDATDDGDDIRNAGDDRPSDAGADDPSTMPTVSDHDSSSATLPVPSDAGAGTIIACQPSSSSHQCPPAPSASGSALVSCSPPIETEVVAPAPVALAVRGRQSADDVARVRCRDGHRGGRGTSMDPVPRQQDVAIPGPLDIIGAQRRSQDMQLDVDLDDFVARTTILQTNDAVYRQRALYLLTRAVGLVFPRAIVLEAGSGPVGLHLYAPISDLDVVIVDQSDADTGLSRLYGYLTSDMPAFCNVVHLARASTPVLKMALSGTMLSVDVTWNAPYAAESHEFLLAAIRGHTMFKPIVMYVKYYLFMYGLGTPYYGGVGSYLLYLLVLFHIQVNPEACSRSTGTCLRSFFEYYGSGFDMSHHCISVVNGGRIFNKRDRVHRGLFDPSALCVEHPFDSTIDVGRSAFNFAAVRRAFYWTGVHLLNSWKADLARLTPEEPVDPRTTAYVNWHPPKQGL</sequence>
<dbReference type="Proteomes" id="UP000290189">
    <property type="component" value="Unassembled WGS sequence"/>
</dbReference>
<reference evidence="6 8" key="1">
    <citation type="submission" date="2015-02" db="EMBL/GenBank/DDBJ databases">
        <authorList>
            <person name="Chooi Y.-H."/>
        </authorList>
    </citation>
    <scope>NUCLEOTIDE SEQUENCE [LARGE SCALE GENOMIC DNA]</scope>
    <source>
        <strain evidence="6">E3</strain>
    </source>
</reference>
<dbReference type="InterPro" id="IPR002058">
    <property type="entry name" value="PAP_assoc"/>
</dbReference>
<evidence type="ECO:0000313" key="6">
    <source>
        <dbReference type="EMBL" id="CEO97225.1"/>
    </source>
</evidence>
<dbReference type="GO" id="GO:0003729">
    <property type="term" value="F:mRNA binding"/>
    <property type="evidence" value="ECO:0007669"/>
    <property type="project" value="TreeGrafter"/>
</dbReference>
<dbReference type="SUPFAM" id="SSF81301">
    <property type="entry name" value="Nucleotidyltransferase"/>
    <property type="match status" value="1"/>
</dbReference>
<dbReference type="GO" id="GO:0031499">
    <property type="term" value="C:TRAMP complex"/>
    <property type="evidence" value="ECO:0007669"/>
    <property type="project" value="TreeGrafter"/>
</dbReference>
<evidence type="ECO:0000313" key="7">
    <source>
        <dbReference type="EMBL" id="SPQ97535.1"/>
    </source>
</evidence>
<organism evidence="6 8">
    <name type="scientific">Plasmodiophora brassicae</name>
    <name type="common">Clubroot disease agent</name>
    <dbReference type="NCBI Taxonomy" id="37360"/>
    <lineage>
        <taxon>Eukaryota</taxon>
        <taxon>Sar</taxon>
        <taxon>Rhizaria</taxon>
        <taxon>Endomyxa</taxon>
        <taxon>Phytomyxea</taxon>
        <taxon>Plasmodiophorida</taxon>
        <taxon>Plasmodiophoridae</taxon>
        <taxon>Plasmodiophora</taxon>
    </lineage>
</organism>
<dbReference type="Gene3D" id="3.30.460.10">
    <property type="entry name" value="Beta Polymerase, domain 2"/>
    <property type="match status" value="1"/>
</dbReference>
<keyword evidence="8" id="KW-1185">Reference proteome</keyword>
<evidence type="ECO:0000256" key="4">
    <source>
        <dbReference type="SAM" id="SignalP"/>
    </source>
</evidence>
<dbReference type="InterPro" id="IPR045862">
    <property type="entry name" value="Trf4-like"/>
</dbReference>
<dbReference type="InterPro" id="IPR043519">
    <property type="entry name" value="NT_sf"/>
</dbReference>
<evidence type="ECO:0000256" key="3">
    <source>
        <dbReference type="SAM" id="MobiDB-lite"/>
    </source>
</evidence>
<dbReference type="PANTHER" id="PTHR23092">
    <property type="entry name" value="POLY(A) RNA POLYMERASE"/>
    <property type="match status" value="1"/>
</dbReference>
<keyword evidence="7" id="KW-0496">Mitochondrion</keyword>
<dbReference type="EMBL" id="CDSF01000079">
    <property type="protein sequence ID" value="CEO97225.1"/>
    <property type="molecule type" value="Genomic_DNA"/>
</dbReference>
<accession>A0A0G4IPV1</accession>
<dbReference type="SUPFAM" id="SSF81631">
    <property type="entry name" value="PAP/OAS1 substrate-binding domain"/>
    <property type="match status" value="1"/>
</dbReference>
<dbReference type="OrthoDB" id="273917at2759"/>
<feature type="compositionally biased region" description="Low complexity" evidence="3">
    <location>
        <begin position="405"/>
        <end position="415"/>
    </location>
</feature>
<dbReference type="GO" id="GO:0031123">
    <property type="term" value="P:RNA 3'-end processing"/>
    <property type="evidence" value="ECO:0007669"/>
    <property type="project" value="TreeGrafter"/>
</dbReference>
<protein>
    <recommendedName>
        <fullName evidence="5">PAP-associated domain-containing protein</fullName>
    </recommendedName>
</protein>
<feature type="region of interest" description="Disordered" evidence="3">
    <location>
        <begin position="462"/>
        <end position="481"/>
    </location>
</feature>
<dbReference type="Proteomes" id="UP000039324">
    <property type="component" value="Unassembled WGS sequence"/>
</dbReference>
<dbReference type="STRING" id="37360.A0A0G4IPV1"/>
<keyword evidence="2" id="KW-0460">Magnesium</keyword>
<dbReference type="GO" id="GO:0005730">
    <property type="term" value="C:nucleolus"/>
    <property type="evidence" value="ECO:0007669"/>
    <property type="project" value="TreeGrafter"/>
</dbReference>
<gene>
    <name evidence="6" type="ORF">PBRA_000570</name>
    <name evidence="7" type="ORF">PLBR_LOCUS4750</name>
</gene>
<feature type="domain" description="PAP-associated" evidence="5">
    <location>
        <begin position="691"/>
        <end position="745"/>
    </location>
</feature>
<dbReference type="AlphaFoldDB" id="A0A0G4IPV1"/>
<keyword evidence="1" id="KW-0479">Metal-binding</keyword>
<feature type="region of interest" description="Disordered" evidence="3">
    <location>
        <begin position="325"/>
        <end position="428"/>
    </location>
</feature>
<feature type="compositionally biased region" description="Basic residues" evidence="3">
    <location>
        <begin position="335"/>
        <end position="348"/>
    </location>
</feature>
<dbReference type="GO" id="GO:1990817">
    <property type="term" value="F:poly(A) RNA polymerase activity"/>
    <property type="evidence" value="ECO:0007669"/>
    <property type="project" value="InterPro"/>
</dbReference>
<feature type="signal peptide" evidence="4">
    <location>
        <begin position="1"/>
        <end position="19"/>
    </location>
</feature>
<dbReference type="PANTHER" id="PTHR23092:SF15">
    <property type="entry name" value="INACTIVE NON-CANONICAL POLY(A) RNA POLYMERASE PROTEIN TRF4-2-RELATED"/>
    <property type="match status" value="1"/>
</dbReference>
<reference evidence="7 9" key="2">
    <citation type="submission" date="2018-03" db="EMBL/GenBank/DDBJ databases">
        <authorList>
            <person name="Fogelqvist J."/>
        </authorList>
    </citation>
    <scope>NUCLEOTIDE SEQUENCE [LARGE SCALE GENOMIC DNA]</scope>
</reference>
<evidence type="ECO:0000256" key="2">
    <source>
        <dbReference type="ARBA" id="ARBA00022842"/>
    </source>
</evidence>
<dbReference type="GO" id="GO:0046872">
    <property type="term" value="F:metal ion binding"/>
    <property type="evidence" value="ECO:0007669"/>
    <property type="project" value="UniProtKB-KW"/>
</dbReference>
<name>A0A0G4IPV1_PLABS</name>
<feature type="compositionally biased region" description="Basic and acidic residues" evidence="3">
    <location>
        <begin position="359"/>
        <end position="369"/>
    </location>
</feature>
<dbReference type="Pfam" id="PF03828">
    <property type="entry name" value="PAP_assoc"/>
    <property type="match status" value="1"/>
</dbReference>
<feature type="chain" id="PRO_5033223684" description="PAP-associated domain-containing protein" evidence="4">
    <location>
        <begin position="20"/>
        <end position="804"/>
    </location>
</feature>
<evidence type="ECO:0000313" key="8">
    <source>
        <dbReference type="Proteomes" id="UP000039324"/>
    </source>
</evidence>
<dbReference type="Gene3D" id="1.10.1410.10">
    <property type="match status" value="1"/>
</dbReference>
<keyword evidence="4" id="KW-0732">Signal</keyword>
<proteinExistence type="predicted"/>
<dbReference type="EMBL" id="OVEO01000008">
    <property type="protein sequence ID" value="SPQ97535.1"/>
    <property type="molecule type" value="Genomic_DNA"/>
</dbReference>
<evidence type="ECO:0000313" key="9">
    <source>
        <dbReference type="Proteomes" id="UP000290189"/>
    </source>
</evidence>
<dbReference type="GO" id="GO:0043634">
    <property type="term" value="P:polyadenylation-dependent ncRNA catabolic process"/>
    <property type="evidence" value="ECO:0007669"/>
    <property type="project" value="TreeGrafter"/>
</dbReference>